<evidence type="ECO:0000313" key="2">
    <source>
        <dbReference type="EMBL" id="ABW17974.1"/>
    </source>
</evidence>
<feature type="transmembrane region" description="Helical" evidence="1">
    <location>
        <begin position="56"/>
        <end position="75"/>
    </location>
</feature>
<keyword evidence="1" id="KW-1133">Transmembrane helix</keyword>
<feature type="transmembrane region" description="Helical" evidence="1">
    <location>
        <begin position="32"/>
        <end position="50"/>
    </location>
</feature>
<evidence type="ECO:0008006" key="4">
    <source>
        <dbReference type="Google" id="ProtNLM"/>
    </source>
</evidence>
<organism evidence="2 3">
    <name type="scientific">Alkaliphilus oremlandii (strain OhILAs)</name>
    <name type="common">Clostridium oremlandii (strain OhILAs)</name>
    <dbReference type="NCBI Taxonomy" id="350688"/>
    <lineage>
        <taxon>Bacteria</taxon>
        <taxon>Bacillati</taxon>
        <taxon>Bacillota</taxon>
        <taxon>Clostridia</taxon>
        <taxon>Peptostreptococcales</taxon>
        <taxon>Natronincolaceae</taxon>
        <taxon>Alkaliphilus</taxon>
    </lineage>
</organism>
<gene>
    <name evidence="2" type="ordered locus">Clos_0412</name>
</gene>
<evidence type="ECO:0000313" key="3">
    <source>
        <dbReference type="Proteomes" id="UP000000269"/>
    </source>
</evidence>
<dbReference type="AlphaFoldDB" id="A8MLQ7"/>
<dbReference type="eggNOG" id="ENOG502ZPKI">
    <property type="taxonomic scope" value="Bacteria"/>
</dbReference>
<sequence>MKNMAFIVALFICPVITIICSIIGYSLTKKWFIMPIFTLFLFTILTFTIFNESFFFWTIVYTVISIIVSLVINFIKK</sequence>
<accession>A8MLQ7</accession>
<dbReference type="STRING" id="350688.Clos_0412"/>
<dbReference type="InterPro" id="IPR020258">
    <property type="entry name" value="Uncharacterised_YbeF"/>
</dbReference>
<keyword evidence="1" id="KW-0472">Membrane</keyword>
<proteinExistence type="predicted"/>
<protein>
    <recommendedName>
        <fullName evidence="4">DUF2651 domain-containing protein</fullName>
    </recommendedName>
</protein>
<dbReference type="HOGENOM" id="CLU_194281_0_0_9"/>
<dbReference type="Proteomes" id="UP000000269">
    <property type="component" value="Chromosome"/>
</dbReference>
<dbReference type="Pfam" id="PF10852">
    <property type="entry name" value="DUF2651"/>
    <property type="match status" value="1"/>
</dbReference>
<evidence type="ECO:0000256" key="1">
    <source>
        <dbReference type="SAM" id="Phobius"/>
    </source>
</evidence>
<keyword evidence="3" id="KW-1185">Reference proteome</keyword>
<keyword evidence="1" id="KW-0812">Transmembrane</keyword>
<feature type="transmembrane region" description="Helical" evidence="1">
    <location>
        <begin position="6"/>
        <end position="25"/>
    </location>
</feature>
<dbReference type="EMBL" id="CP000853">
    <property type="protein sequence ID" value="ABW17974.1"/>
    <property type="molecule type" value="Genomic_DNA"/>
</dbReference>
<name>A8MLQ7_ALKOO</name>
<reference evidence="3" key="1">
    <citation type="submission" date="2007-10" db="EMBL/GenBank/DDBJ databases">
        <title>Complete genome of Alkaliphilus oremlandii OhILAs.</title>
        <authorList>
            <person name="Copeland A."/>
            <person name="Lucas S."/>
            <person name="Lapidus A."/>
            <person name="Barry K."/>
            <person name="Detter J.C."/>
            <person name="Glavina del Rio T."/>
            <person name="Hammon N."/>
            <person name="Israni S."/>
            <person name="Dalin E."/>
            <person name="Tice H."/>
            <person name="Pitluck S."/>
            <person name="Chain P."/>
            <person name="Malfatti S."/>
            <person name="Shin M."/>
            <person name="Vergez L."/>
            <person name="Schmutz J."/>
            <person name="Larimer F."/>
            <person name="Land M."/>
            <person name="Hauser L."/>
            <person name="Kyrpides N."/>
            <person name="Mikhailova N."/>
            <person name="Stolz J.F."/>
            <person name="Dawson A."/>
            <person name="Fisher E."/>
            <person name="Crable B."/>
            <person name="Perera E."/>
            <person name="Lisak J."/>
            <person name="Ranganathan M."/>
            <person name="Basu P."/>
            <person name="Richardson P."/>
        </authorList>
    </citation>
    <scope>NUCLEOTIDE SEQUENCE [LARGE SCALE GENOMIC DNA]</scope>
    <source>
        <strain evidence="3">OhILAs</strain>
    </source>
</reference>
<dbReference type="KEGG" id="aoe:Clos_0412"/>